<sequence length="364" mass="41552">MQSSKRRASTPPTGPPQKKLDQSVTAGSAGSLPNDESAHIMIPDESTGLVQALLAFQSLLTSEAPVDRLQMLWTNKKQHLDEINRALKPGDMVTRIQERPLPLPTDVQITQSQCSLDAHFWEKSQREGQAPDWLENGSWIQKWLQDPHCVALLSCAFDMCTKCPAILPAICRTEEHIRLQVGRQWIEQTKFVFVGRDDINISDEIGWFRAFLSNFADPEPASDCVRSFSFLYWSGLMTYTTSLRIIQDCSQLNTIELGIHPRDINYLVYLATIRNNIETGDFRAHMVQKVVERYDLIQLSIPDPCFRNPRRVPASYNGYWLRDIGTIVKSSLMRFEHHRETKLFIDWGSSGVELVTERKASESE</sequence>
<accession>A0A8K0QS06</accession>
<keyword evidence="3" id="KW-1185">Reference proteome</keyword>
<name>A0A8K0QS06_9PLEO</name>
<evidence type="ECO:0000313" key="3">
    <source>
        <dbReference type="Proteomes" id="UP000813461"/>
    </source>
</evidence>
<protein>
    <submittedName>
        <fullName evidence="2">Uncharacterized protein</fullName>
    </submittedName>
</protein>
<gene>
    <name evidence="2" type="ORF">FB567DRAFT_555830</name>
</gene>
<organism evidence="2 3">
    <name type="scientific">Paraphoma chrysanthemicola</name>
    <dbReference type="NCBI Taxonomy" id="798071"/>
    <lineage>
        <taxon>Eukaryota</taxon>
        <taxon>Fungi</taxon>
        <taxon>Dikarya</taxon>
        <taxon>Ascomycota</taxon>
        <taxon>Pezizomycotina</taxon>
        <taxon>Dothideomycetes</taxon>
        <taxon>Pleosporomycetidae</taxon>
        <taxon>Pleosporales</taxon>
        <taxon>Pleosporineae</taxon>
        <taxon>Phaeosphaeriaceae</taxon>
        <taxon>Paraphoma</taxon>
    </lineage>
</organism>
<proteinExistence type="predicted"/>
<feature type="region of interest" description="Disordered" evidence="1">
    <location>
        <begin position="1"/>
        <end position="38"/>
    </location>
</feature>
<reference evidence="2" key="1">
    <citation type="journal article" date="2021" name="Nat. Commun.">
        <title>Genetic determinants of endophytism in the Arabidopsis root mycobiome.</title>
        <authorList>
            <person name="Mesny F."/>
            <person name="Miyauchi S."/>
            <person name="Thiergart T."/>
            <person name="Pickel B."/>
            <person name="Atanasova L."/>
            <person name="Karlsson M."/>
            <person name="Huettel B."/>
            <person name="Barry K.W."/>
            <person name="Haridas S."/>
            <person name="Chen C."/>
            <person name="Bauer D."/>
            <person name="Andreopoulos W."/>
            <person name="Pangilinan J."/>
            <person name="LaButti K."/>
            <person name="Riley R."/>
            <person name="Lipzen A."/>
            <person name="Clum A."/>
            <person name="Drula E."/>
            <person name="Henrissat B."/>
            <person name="Kohler A."/>
            <person name="Grigoriev I.V."/>
            <person name="Martin F.M."/>
            <person name="Hacquard S."/>
        </authorList>
    </citation>
    <scope>NUCLEOTIDE SEQUENCE</scope>
    <source>
        <strain evidence="2">MPI-SDFR-AT-0120</strain>
    </source>
</reference>
<dbReference type="AlphaFoldDB" id="A0A8K0QS06"/>
<dbReference type="Proteomes" id="UP000813461">
    <property type="component" value="Unassembled WGS sequence"/>
</dbReference>
<evidence type="ECO:0000256" key="1">
    <source>
        <dbReference type="SAM" id="MobiDB-lite"/>
    </source>
</evidence>
<dbReference type="OrthoDB" id="10394718at2759"/>
<evidence type="ECO:0000313" key="2">
    <source>
        <dbReference type="EMBL" id="KAH7067061.1"/>
    </source>
</evidence>
<comment type="caution">
    <text evidence="2">The sequence shown here is derived from an EMBL/GenBank/DDBJ whole genome shotgun (WGS) entry which is preliminary data.</text>
</comment>
<dbReference type="EMBL" id="JAGMVJ010000037">
    <property type="protein sequence ID" value="KAH7067061.1"/>
    <property type="molecule type" value="Genomic_DNA"/>
</dbReference>